<evidence type="ECO:0000313" key="2">
    <source>
        <dbReference type="EMBL" id="VTT65006.1"/>
    </source>
</evidence>
<keyword evidence="1" id="KW-0732">Signal</keyword>
<protein>
    <recommendedName>
        <fullName evidence="4">Lysine-specific metallo-endopeptidase domain-containing protein</fullName>
    </recommendedName>
</protein>
<evidence type="ECO:0008006" key="4">
    <source>
        <dbReference type="Google" id="ProtNLM"/>
    </source>
</evidence>
<gene>
    <name evidence="2" type="ORF">C2S_5766</name>
</gene>
<feature type="chain" id="PRO_5040281101" description="Lysine-specific metallo-endopeptidase domain-containing protein" evidence="1">
    <location>
        <begin position="22"/>
        <end position="430"/>
    </location>
</feature>
<dbReference type="AlphaFoldDB" id="A0A9Q9RIC8"/>
<dbReference type="Proteomes" id="UP000760494">
    <property type="component" value="Unassembled WGS sequence"/>
</dbReference>
<comment type="caution">
    <text evidence="2">The sequence shown here is derived from an EMBL/GenBank/DDBJ whole genome shotgun (WGS) entry which is preliminary data.</text>
</comment>
<evidence type="ECO:0000313" key="3">
    <source>
        <dbReference type="Proteomes" id="UP000760494"/>
    </source>
</evidence>
<name>A0A9Q9RIC8_FUSFU</name>
<organism evidence="2 3">
    <name type="scientific">Fusarium fujikuroi</name>
    <name type="common">Bakanae and foot rot disease fungus</name>
    <name type="synonym">Gibberella fujikuroi</name>
    <dbReference type="NCBI Taxonomy" id="5127"/>
    <lineage>
        <taxon>Eukaryota</taxon>
        <taxon>Fungi</taxon>
        <taxon>Dikarya</taxon>
        <taxon>Ascomycota</taxon>
        <taxon>Pezizomycotina</taxon>
        <taxon>Sordariomycetes</taxon>
        <taxon>Hypocreomycetidae</taxon>
        <taxon>Hypocreales</taxon>
        <taxon>Nectriaceae</taxon>
        <taxon>Fusarium</taxon>
        <taxon>Fusarium fujikuroi species complex</taxon>
    </lineage>
</organism>
<reference evidence="2" key="1">
    <citation type="submission" date="2019-05" db="EMBL/GenBank/DDBJ databases">
        <authorList>
            <person name="Piombo E."/>
        </authorList>
    </citation>
    <scope>NUCLEOTIDE SEQUENCE</scope>
    <source>
        <strain evidence="2">C2S</strain>
    </source>
</reference>
<evidence type="ECO:0000256" key="1">
    <source>
        <dbReference type="SAM" id="SignalP"/>
    </source>
</evidence>
<dbReference type="EMBL" id="CABFJX010000124">
    <property type="protein sequence ID" value="VTT65006.1"/>
    <property type="molecule type" value="Genomic_DNA"/>
</dbReference>
<proteinExistence type="predicted"/>
<sequence length="430" mass="48215">MMVLFGYLWLTLGLLILLTQAAETTTADESTTTAASLLKIWDLDSGCDTEIEYVEDSMSIALDIVTATHEALEFVAGPRPDETTQKERLNRWKSIYKSCMGFLGSLPPRSHRCVPNWVGKHAFVTNSSQALFAKMKRTIPADQGDPAHGYVYGLRDLPNAKPKLMCGEKAGEEKWKWYSVTDTLPGERVPISGMEKYEKIVFDYPGAWIFDHRLLWADNEDEKPILCQDGWLGAVLWDKDIVVFCDEMFQAQAKAIKSFREWKRSGIVAGAQLSDYHQNHLSVIMVHELCHWFGGAVRDAQGIPRPIIDDQTAIDGSGRVIYKMNHRNRAFDVEPSPMKAAEGGYQRVVACLLLTAWCSDGCKKVFTLAMCQDKQNKNYCGPAKALKNADSLALFALAMYYDQWDWSLDAISRVPGSRKRPGGDHGGRDS</sequence>
<feature type="signal peptide" evidence="1">
    <location>
        <begin position="1"/>
        <end position="21"/>
    </location>
</feature>
<accession>A0A9Q9RIC8</accession>